<gene>
    <name evidence="1" type="ORF">GBAR_LOCUS12439</name>
</gene>
<sequence>EARKSGVPPKTRRQTSWACGVCCALVGKQLLHNEL</sequence>
<protein>
    <submittedName>
        <fullName evidence="1">Uncharacterized protein</fullName>
    </submittedName>
</protein>
<dbReference type="Proteomes" id="UP001174909">
    <property type="component" value="Unassembled WGS sequence"/>
</dbReference>
<feature type="non-terminal residue" evidence="1">
    <location>
        <position position="1"/>
    </location>
</feature>
<proteinExistence type="predicted"/>
<accession>A0AA35RZX4</accession>
<evidence type="ECO:0000313" key="1">
    <source>
        <dbReference type="EMBL" id="CAI8020865.1"/>
    </source>
</evidence>
<dbReference type="AlphaFoldDB" id="A0AA35RZX4"/>
<reference evidence="1" key="1">
    <citation type="submission" date="2023-03" db="EMBL/GenBank/DDBJ databases">
        <authorList>
            <person name="Steffen K."/>
            <person name="Cardenas P."/>
        </authorList>
    </citation>
    <scope>NUCLEOTIDE SEQUENCE</scope>
</reference>
<organism evidence="1 2">
    <name type="scientific">Geodia barretti</name>
    <name type="common">Barrett's horny sponge</name>
    <dbReference type="NCBI Taxonomy" id="519541"/>
    <lineage>
        <taxon>Eukaryota</taxon>
        <taxon>Metazoa</taxon>
        <taxon>Porifera</taxon>
        <taxon>Demospongiae</taxon>
        <taxon>Heteroscleromorpha</taxon>
        <taxon>Tetractinellida</taxon>
        <taxon>Astrophorina</taxon>
        <taxon>Geodiidae</taxon>
        <taxon>Geodia</taxon>
    </lineage>
</organism>
<evidence type="ECO:0000313" key="2">
    <source>
        <dbReference type="Proteomes" id="UP001174909"/>
    </source>
</evidence>
<name>A0AA35RZX4_GEOBA</name>
<comment type="caution">
    <text evidence="1">The sequence shown here is derived from an EMBL/GenBank/DDBJ whole genome shotgun (WGS) entry which is preliminary data.</text>
</comment>
<dbReference type="EMBL" id="CASHTH010001852">
    <property type="protein sequence ID" value="CAI8020865.1"/>
    <property type="molecule type" value="Genomic_DNA"/>
</dbReference>
<keyword evidence="2" id="KW-1185">Reference proteome</keyword>